<reference evidence="2 3" key="1">
    <citation type="submission" date="2016-06" db="EMBL/GenBank/DDBJ databases">
        <authorList>
            <consortium name="Pathogen Informatics"/>
        </authorList>
    </citation>
    <scope>NUCLEOTIDE SEQUENCE [LARGE SCALE GENOMIC DNA]</scope>
    <source>
        <strain evidence="2">PmlGA01</strain>
    </source>
</reference>
<evidence type="ECO:0000313" key="3">
    <source>
        <dbReference type="Proteomes" id="UP000219799"/>
    </source>
</evidence>
<dbReference type="Proteomes" id="UP000219799">
    <property type="component" value="Chromosome 12"/>
</dbReference>
<proteinExistence type="predicted"/>
<gene>
    <name evidence="2" type="primary">PmlGA01_120005500</name>
    <name evidence="2" type="ORF">PMLGA01_120005500</name>
</gene>
<sequence length="46" mass="5191">MARITKSFVLFLFLIILNCCYAQDVIELNDSNFENLTQMSTGNTTG</sequence>
<keyword evidence="1" id="KW-0732">Signal</keyword>
<organism evidence="2 3">
    <name type="scientific">Plasmodium malariae</name>
    <dbReference type="NCBI Taxonomy" id="5858"/>
    <lineage>
        <taxon>Eukaryota</taxon>
        <taxon>Sar</taxon>
        <taxon>Alveolata</taxon>
        <taxon>Apicomplexa</taxon>
        <taxon>Aconoidasida</taxon>
        <taxon>Haemosporida</taxon>
        <taxon>Plasmodiidae</taxon>
        <taxon>Plasmodium</taxon>
        <taxon>Plasmodium (Plasmodium)</taxon>
    </lineage>
</organism>
<protein>
    <submittedName>
        <fullName evidence="2">Thioredoxin-related protein, putative</fullName>
        <ecNumber evidence="2">5.3.4.1</ecNumber>
    </submittedName>
</protein>
<dbReference type="GO" id="GO:0003756">
    <property type="term" value="F:protein disulfide isomerase activity"/>
    <property type="evidence" value="ECO:0007669"/>
    <property type="project" value="UniProtKB-EC"/>
</dbReference>
<keyword evidence="2" id="KW-0413">Isomerase</keyword>
<accession>A0A1C3L085</accession>
<evidence type="ECO:0000313" key="2">
    <source>
        <dbReference type="EMBL" id="SBT79898.1"/>
    </source>
</evidence>
<feature type="signal peptide" evidence="1">
    <location>
        <begin position="1"/>
        <end position="22"/>
    </location>
</feature>
<feature type="chain" id="PRO_5008678247" evidence="1">
    <location>
        <begin position="23"/>
        <end position="46"/>
    </location>
</feature>
<evidence type="ECO:0000256" key="1">
    <source>
        <dbReference type="SAM" id="SignalP"/>
    </source>
</evidence>
<dbReference type="EMBL" id="LT594500">
    <property type="protein sequence ID" value="SBT79898.1"/>
    <property type="molecule type" value="Genomic_DNA"/>
</dbReference>
<dbReference type="EC" id="5.3.4.1" evidence="2"/>
<dbReference type="AlphaFoldDB" id="A0A1C3L085"/>
<dbReference type="VEuPathDB" id="PlasmoDB:PmUG01_12012400"/>
<name>A0A1C3L085_PLAMA</name>